<dbReference type="NCBIfam" id="NF008692">
    <property type="entry name" value="PRK11713.1-5"/>
    <property type="match status" value="1"/>
</dbReference>
<dbReference type="InterPro" id="IPR046886">
    <property type="entry name" value="RsmE_MTase_dom"/>
</dbReference>
<evidence type="ECO:0000256" key="8">
    <source>
        <dbReference type="ARBA" id="ARBA00022679"/>
    </source>
</evidence>
<evidence type="ECO:0000256" key="9">
    <source>
        <dbReference type="ARBA" id="ARBA00022691"/>
    </source>
</evidence>
<dbReference type="CDD" id="cd18084">
    <property type="entry name" value="RsmE-like"/>
    <property type="match status" value="1"/>
</dbReference>
<dbReference type="GO" id="GO:0008168">
    <property type="term" value="F:methyltransferase activity"/>
    <property type="evidence" value="ECO:0007669"/>
    <property type="project" value="UniProtKB-KW"/>
</dbReference>
<dbReference type="SUPFAM" id="SSF88697">
    <property type="entry name" value="PUA domain-like"/>
    <property type="match status" value="1"/>
</dbReference>
<dbReference type="Pfam" id="PF20260">
    <property type="entry name" value="PUA_4"/>
    <property type="match status" value="1"/>
</dbReference>
<dbReference type="InterPro" id="IPR006700">
    <property type="entry name" value="RsmE"/>
</dbReference>
<dbReference type="InterPro" id="IPR015947">
    <property type="entry name" value="PUA-like_sf"/>
</dbReference>
<dbReference type="Proteomes" id="UP001057474">
    <property type="component" value="Chromosome"/>
</dbReference>
<gene>
    <name evidence="15" type="ORF">J2N86_00410</name>
</gene>
<proteinExistence type="inferred from homology"/>
<feature type="domain" description="Ribosomal RNA small subunit methyltransferase E methyltransferase" evidence="13">
    <location>
        <begin position="76"/>
        <end position="238"/>
    </location>
</feature>
<dbReference type="PANTHER" id="PTHR30027">
    <property type="entry name" value="RIBOSOMAL RNA SMALL SUBUNIT METHYLTRANSFERASE E"/>
    <property type="match status" value="1"/>
</dbReference>
<evidence type="ECO:0000259" key="14">
    <source>
        <dbReference type="Pfam" id="PF20260"/>
    </source>
</evidence>
<keyword evidence="9 12" id="KW-0949">S-adenosyl-L-methionine</keyword>
<dbReference type="Pfam" id="PF04452">
    <property type="entry name" value="Methyltrans_RNA"/>
    <property type="match status" value="1"/>
</dbReference>
<dbReference type="InterPro" id="IPR029028">
    <property type="entry name" value="Alpha/beta_knot_MTases"/>
</dbReference>
<comment type="subcellular location">
    <subcellularLocation>
        <location evidence="1 12">Cytoplasm</location>
    </subcellularLocation>
</comment>
<dbReference type="InterPro" id="IPR046887">
    <property type="entry name" value="RsmE_PUA-like"/>
</dbReference>
<feature type="domain" description="Ribosomal RNA small subunit methyltransferase E PUA-like" evidence="14">
    <location>
        <begin position="25"/>
        <end position="68"/>
    </location>
</feature>
<name>A0ABY4YCA1_9GAMM</name>
<evidence type="ECO:0000256" key="12">
    <source>
        <dbReference type="PIRNR" id="PIRNR015601"/>
    </source>
</evidence>
<organism evidence="15 16">
    <name type="scientific">Legionella lytica</name>
    <dbReference type="NCBI Taxonomy" id="96232"/>
    <lineage>
        <taxon>Bacteria</taxon>
        <taxon>Pseudomonadati</taxon>
        <taxon>Pseudomonadota</taxon>
        <taxon>Gammaproteobacteria</taxon>
        <taxon>Legionellales</taxon>
        <taxon>Legionellaceae</taxon>
        <taxon>Legionella</taxon>
    </lineage>
</organism>
<dbReference type="GO" id="GO:0032259">
    <property type="term" value="P:methylation"/>
    <property type="evidence" value="ECO:0007669"/>
    <property type="project" value="UniProtKB-KW"/>
</dbReference>
<protein>
    <recommendedName>
        <fullName evidence="4 12">Ribosomal RNA small subunit methyltransferase E</fullName>
        <ecNumber evidence="3 12">2.1.1.193</ecNumber>
    </recommendedName>
</protein>
<keyword evidence="8 12" id="KW-0808">Transferase</keyword>
<evidence type="ECO:0000256" key="3">
    <source>
        <dbReference type="ARBA" id="ARBA00012328"/>
    </source>
</evidence>
<dbReference type="EMBL" id="CP071527">
    <property type="protein sequence ID" value="USQ15066.1"/>
    <property type="molecule type" value="Genomic_DNA"/>
</dbReference>
<keyword evidence="6 12" id="KW-0698">rRNA processing</keyword>
<dbReference type="NCBIfam" id="TIGR00046">
    <property type="entry name" value="RsmE family RNA methyltransferase"/>
    <property type="match status" value="1"/>
</dbReference>
<evidence type="ECO:0000256" key="4">
    <source>
        <dbReference type="ARBA" id="ARBA00013673"/>
    </source>
</evidence>
<comment type="similarity">
    <text evidence="2 12">Belongs to the RNA methyltransferase RsmE family.</text>
</comment>
<evidence type="ECO:0000259" key="13">
    <source>
        <dbReference type="Pfam" id="PF04452"/>
    </source>
</evidence>
<dbReference type="Gene3D" id="2.40.240.20">
    <property type="entry name" value="Hypothetical PUA domain-like, domain 1"/>
    <property type="match status" value="1"/>
</dbReference>
<keyword evidence="7 12" id="KW-0489">Methyltransferase</keyword>
<evidence type="ECO:0000256" key="5">
    <source>
        <dbReference type="ARBA" id="ARBA00022490"/>
    </source>
</evidence>
<evidence type="ECO:0000256" key="6">
    <source>
        <dbReference type="ARBA" id="ARBA00022552"/>
    </source>
</evidence>
<reference evidence="15" key="1">
    <citation type="submission" date="2021-03" db="EMBL/GenBank/DDBJ databases">
        <title>Legionella lytica PCM 2298.</title>
        <authorList>
            <person name="Koper P."/>
        </authorList>
    </citation>
    <scope>NUCLEOTIDE SEQUENCE</scope>
    <source>
        <strain evidence="15">PCM 2298</strain>
    </source>
</reference>
<keyword evidence="5 12" id="KW-0963">Cytoplasm</keyword>
<evidence type="ECO:0000256" key="1">
    <source>
        <dbReference type="ARBA" id="ARBA00004496"/>
    </source>
</evidence>
<evidence type="ECO:0000256" key="2">
    <source>
        <dbReference type="ARBA" id="ARBA00005528"/>
    </source>
</evidence>
<comment type="function">
    <text evidence="10 12">Specifically methylates the N3 position of the uracil ring of uridine 1498 (m3U1498) in 16S rRNA. Acts on the fully assembled 30S ribosomal subunit.</text>
</comment>
<comment type="catalytic activity">
    <reaction evidence="11 12">
        <text>uridine(1498) in 16S rRNA + S-adenosyl-L-methionine = N(3)-methyluridine(1498) in 16S rRNA + S-adenosyl-L-homocysteine + H(+)</text>
        <dbReference type="Rhea" id="RHEA:42920"/>
        <dbReference type="Rhea" id="RHEA-COMP:10283"/>
        <dbReference type="Rhea" id="RHEA-COMP:10284"/>
        <dbReference type="ChEBI" id="CHEBI:15378"/>
        <dbReference type="ChEBI" id="CHEBI:57856"/>
        <dbReference type="ChEBI" id="CHEBI:59789"/>
        <dbReference type="ChEBI" id="CHEBI:65315"/>
        <dbReference type="ChEBI" id="CHEBI:74502"/>
        <dbReference type="EC" id="2.1.1.193"/>
    </reaction>
</comment>
<dbReference type="SUPFAM" id="SSF75217">
    <property type="entry name" value="alpha/beta knot"/>
    <property type="match status" value="1"/>
</dbReference>
<dbReference type="Gene3D" id="3.40.1280.10">
    <property type="match status" value="1"/>
</dbReference>
<dbReference type="PIRSF" id="PIRSF015601">
    <property type="entry name" value="MTase_slr0722"/>
    <property type="match status" value="1"/>
</dbReference>
<evidence type="ECO:0000313" key="15">
    <source>
        <dbReference type="EMBL" id="USQ15066.1"/>
    </source>
</evidence>
<evidence type="ECO:0000313" key="16">
    <source>
        <dbReference type="Proteomes" id="UP001057474"/>
    </source>
</evidence>
<evidence type="ECO:0000256" key="10">
    <source>
        <dbReference type="ARBA" id="ARBA00025699"/>
    </source>
</evidence>
<dbReference type="EC" id="2.1.1.193" evidence="3 12"/>
<evidence type="ECO:0000256" key="11">
    <source>
        <dbReference type="ARBA" id="ARBA00047944"/>
    </source>
</evidence>
<keyword evidence="16" id="KW-1185">Reference proteome</keyword>
<dbReference type="InterPro" id="IPR029026">
    <property type="entry name" value="tRNA_m1G_MTases_N"/>
</dbReference>
<evidence type="ECO:0000256" key="7">
    <source>
        <dbReference type="ARBA" id="ARBA00022603"/>
    </source>
</evidence>
<accession>A0ABY4YCA1</accession>
<dbReference type="PANTHER" id="PTHR30027:SF3">
    <property type="entry name" value="16S RRNA (URACIL(1498)-N(3))-METHYLTRANSFERASE"/>
    <property type="match status" value="1"/>
</dbReference>
<sequence length="244" mass="27023">MRVRTVRIYQPGDYQCGQLLELSPEASQHVGVVLRMQAGEFLTLFCGDNREFAATIHTVKKKQVIVTIDSMTEVSKESPLRIHLAQAISKGERMELVMQKAVELGVSSITPIITERCVVKLDKERMAKKLHQWQSIVIAACEQSGRNMVPQVHQPLSFAQYLQEVQAELKLILHPGTDKTWRDYSLSNVNISLLIGPEGGLSDDEMTTACTQGFQPLSLGPRILRTETAAITVLSVLQAVGGDL</sequence>